<sequence>MKLSLDGTYEQTYNIAYKGTVYDKESFLCVKINDKHFKSDPLKDEFTQFQSRLMDKIIPALSKIIAQKLGKNAFRTQYVIHDVGGEQGQDHPHLILRRDDFNVLSPKDRLNITNLIMSAIEQINQKSLKQVQFDLSNSFFSTIDNKTQDPIKQTNKTSPSFTN</sequence>
<name>A0A0W1AGS4_9GAMM</name>
<evidence type="ECO:0000313" key="1">
    <source>
        <dbReference type="EMBL" id="KTD80534.1"/>
    </source>
</evidence>
<keyword evidence="2" id="KW-1185">Reference proteome</keyword>
<dbReference type="PATRIC" id="fig|66969.6.peg.1351"/>
<dbReference type="AlphaFoldDB" id="A0A0W1AGS4"/>
<protein>
    <submittedName>
        <fullName evidence="1">Uncharacterized protein</fullName>
    </submittedName>
</protein>
<accession>A0A0W1AGS4</accession>
<evidence type="ECO:0000313" key="2">
    <source>
        <dbReference type="Proteomes" id="UP000054729"/>
    </source>
</evidence>
<organism evidence="1 2">
    <name type="scientific">Legionella waltersii</name>
    <dbReference type="NCBI Taxonomy" id="66969"/>
    <lineage>
        <taxon>Bacteria</taxon>
        <taxon>Pseudomonadati</taxon>
        <taxon>Pseudomonadota</taxon>
        <taxon>Gammaproteobacteria</taxon>
        <taxon>Legionellales</taxon>
        <taxon>Legionellaceae</taxon>
        <taxon>Legionella</taxon>
    </lineage>
</organism>
<comment type="caution">
    <text evidence="1">The sequence shown here is derived from an EMBL/GenBank/DDBJ whole genome shotgun (WGS) entry which is preliminary data.</text>
</comment>
<dbReference type="RefSeq" id="WP_058479939.1">
    <property type="nucleotide sequence ID" value="NZ_CAAAIQ010000034.1"/>
</dbReference>
<dbReference type="EMBL" id="LNZB01000031">
    <property type="protein sequence ID" value="KTD80534.1"/>
    <property type="molecule type" value="Genomic_DNA"/>
</dbReference>
<gene>
    <name evidence="1" type="ORF">Lwal_1233</name>
</gene>
<dbReference type="Proteomes" id="UP000054729">
    <property type="component" value="Unassembled WGS sequence"/>
</dbReference>
<reference evidence="1 2" key="1">
    <citation type="submission" date="2015-11" db="EMBL/GenBank/DDBJ databases">
        <title>Genomic analysis of 38 Legionella species identifies large and diverse effector repertoires.</title>
        <authorList>
            <person name="Burstein D."/>
            <person name="Amaro F."/>
            <person name="Zusman T."/>
            <person name="Lifshitz Z."/>
            <person name="Cohen O."/>
            <person name="Gilbert J.A."/>
            <person name="Pupko T."/>
            <person name="Shuman H.A."/>
            <person name="Segal G."/>
        </authorList>
    </citation>
    <scope>NUCLEOTIDE SEQUENCE [LARGE SCALE GENOMIC DNA]</scope>
    <source>
        <strain evidence="1 2">ATCC 51914</strain>
    </source>
</reference>
<proteinExistence type="predicted"/>